<dbReference type="InterPro" id="IPR011063">
    <property type="entry name" value="TilS/TtcA_N"/>
</dbReference>
<dbReference type="OrthoDB" id="434144at2759"/>
<dbReference type="Gene3D" id="1.20.59.20">
    <property type="match status" value="1"/>
</dbReference>
<dbReference type="PANTHER" id="PTHR43033:SF1">
    <property type="entry name" value="TRNA(ILE)-LYSIDINE SYNTHASE-RELATED"/>
    <property type="match status" value="1"/>
</dbReference>
<feature type="region of interest" description="Disordered" evidence="7">
    <location>
        <begin position="304"/>
        <end position="344"/>
    </location>
</feature>
<evidence type="ECO:0000256" key="1">
    <source>
        <dbReference type="ARBA" id="ARBA00013267"/>
    </source>
</evidence>
<feature type="region of interest" description="Disordered" evidence="7">
    <location>
        <begin position="517"/>
        <end position="544"/>
    </location>
</feature>
<evidence type="ECO:0000256" key="7">
    <source>
        <dbReference type="SAM" id="MobiDB-lite"/>
    </source>
</evidence>
<dbReference type="InterPro" id="IPR014729">
    <property type="entry name" value="Rossmann-like_a/b/a_fold"/>
</dbReference>
<dbReference type="GO" id="GO:0032267">
    <property type="term" value="F:tRNA(Ile)-lysidine synthase activity"/>
    <property type="evidence" value="ECO:0007669"/>
    <property type="project" value="UniProtKB-EC"/>
</dbReference>
<evidence type="ECO:0000313" key="10">
    <source>
        <dbReference type="EMBL" id="GIM03063.1"/>
    </source>
</evidence>
<accession>A0A8J4FJX7</accession>
<dbReference type="Gene3D" id="3.40.50.620">
    <property type="entry name" value="HUPs"/>
    <property type="match status" value="1"/>
</dbReference>
<evidence type="ECO:0000313" key="11">
    <source>
        <dbReference type="Proteomes" id="UP000747110"/>
    </source>
</evidence>
<evidence type="ECO:0000256" key="4">
    <source>
        <dbReference type="ARBA" id="ARBA00022741"/>
    </source>
</evidence>
<keyword evidence="4" id="KW-0547">Nucleotide-binding</keyword>
<dbReference type="EMBL" id="BNCQ01000013">
    <property type="protein sequence ID" value="GIM03063.1"/>
    <property type="molecule type" value="Genomic_DNA"/>
</dbReference>
<keyword evidence="11" id="KW-1185">Reference proteome</keyword>
<reference evidence="9" key="1">
    <citation type="journal article" date="2021" name="Proc. Natl. Acad. Sci. U.S.A.">
        <title>Three genomes in the algal genus Volvox reveal the fate of a haploid sex-determining region after a transition to homothallism.</title>
        <authorList>
            <person name="Yamamoto K."/>
            <person name="Hamaji T."/>
            <person name="Kawai-Toyooka H."/>
            <person name="Matsuzaki R."/>
            <person name="Takahashi F."/>
            <person name="Nishimura Y."/>
            <person name="Kawachi M."/>
            <person name="Noguchi H."/>
            <person name="Minakuchi Y."/>
            <person name="Umen J.G."/>
            <person name="Toyoda A."/>
            <person name="Nozaki H."/>
        </authorList>
    </citation>
    <scope>NUCLEOTIDE SEQUENCE</scope>
    <source>
        <strain evidence="10">NIES-3785</strain>
        <strain evidence="9">NIES-3786</strain>
    </source>
</reference>
<keyword evidence="5" id="KW-0067">ATP-binding</keyword>
<dbReference type="InterPro" id="IPR012094">
    <property type="entry name" value="tRNA_Ile_lys_synt"/>
</dbReference>
<dbReference type="PANTHER" id="PTHR43033">
    <property type="entry name" value="TRNA(ILE)-LYSIDINE SYNTHASE-RELATED"/>
    <property type="match status" value="1"/>
</dbReference>
<evidence type="ECO:0000256" key="5">
    <source>
        <dbReference type="ARBA" id="ARBA00022840"/>
    </source>
</evidence>
<dbReference type="CDD" id="cd01992">
    <property type="entry name" value="TilS_N"/>
    <property type="match status" value="1"/>
</dbReference>
<protein>
    <recommendedName>
        <fullName evidence="1">tRNA(Ile)-lysidine synthetase</fullName>
        <ecNumber evidence="1">6.3.4.19</ecNumber>
    </recommendedName>
</protein>
<dbReference type="Pfam" id="PF01171">
    <property type="entry name" value="ATP_bind_3"/>
    <property type="match status" value="1"/>
</dbReference>
<organism evidence="9 11">
    <name type="scientific">Volvox reticuliferus</name>
    <dbReference type="NCBI Taxonomy" id="1737510"/>
    <lineage>
        <taxon>Eukaryota</taxon>
        <taxon>Viridiplantae</taxon>
        <taxon>Chlorophyta</taxon>
        <taxon>core chlorophytes</taxon>
        <taxon>Chlorophyceae</taxon>
        <taxon>CS clade</taxon>
        <taxon>Chlamydomonadales</taxon>
        <taxon>Volvocaceae</taxon>
        <taxon>Volvox</taxon>
    </lineage>
</organism>
<proteinExistence type="inferred from homology"/>
<comment type="caution">
    <text evidence="9">The sequence shown here is derived from an EMBL/GenBank/DDBJ whole genome shotgun (WGS) entry which is preliminary data.</text>
</comment>
<keyword evidence="3" id="KW-0819">tRNA processing</keyword>
<gene>
    <name evidence="9" type="ORF">Vretifemale_5037</name>
    <name evidence="10" type="ORF">Vretimale_7861</name>
</gene>
<dbReference type="SUPFAM" id="SSF52402">
    <property type="entry name" value="Adenine nucleotide alpha hydrolases-like"/>
    <property type="match status" value="1"/>
</dbReference>
<evidence type="ECO:0000259" key="8">
    <source>
        <dbReference type="Pfam" id="PF01171"/>
    </source>
</evidence>
<evidence type="ECO:0000256" key="2">
    <source>
        <dbReference type="ARBA" id="ARBA00022598"/>
    </source>
</evidence>
<dbReference type="Proteomes" id="UP000722791">
    <property type="component" value="Unassembled WGS sequence"/>
</dbReference>
<feature type="domain" description="tRNA(Ile)-lysidine/2-thiocytidine synthase N-terminal" evidence="8">
    <location>
        <begin position="170"/>
        <end position="393"/>
    </location>
</feature>
<dbReference type="Proteomes" id="UP000747110">
    <property type="component" value="Unassembled WGS sequence"/>
</dbReference>
<name>A0A8J4FJX7_9CHLO</name>
<dbReference type="HAMAP" id="MF_01161">
    <property type="entry name" value="tRNA_Ile_lys_synt"/>
    <property type="match status" value="1"/>
</dbReference>
<evidence type="ECO:0000256" key="3">
    <source>
        <dbReference type="ARBA" id="ARBA00022694"/>
    </source>
</evidence>
<dbReference type="GO" id="GO:0005524">
    <property type="term" value="F:ATP binding"/>
    <property type="evidence" value="ECO:0007669"/>
    <property type="project" value="UniProtKB-KW"/>
</dbReference>
<dbReference type="EMBL" id="BNCP01000007">
    <property type="protein sequence ID" value="GIL75188.1"/>
    <property type="molecule type" value="Genomic_DNA"/>
</dbReference>
<evidence type="ECO:0000256" key="6">
    <source>
        <dbReference type="ARBA" id="ARBA00048539"/>
    </source>
</evidence>
<comment type="catalytic activity">
    <reaction evidence="6">
        <text>cytidine(34) in tRNA(Ile2) + L-lysine + ATP = lysidine(34) in tRNA(Ile2) + AMP + diphosphate + H(+)</text>
        <dbReference type="Rhea" id="RHEA:43744"/>
        <dbReference type="Rhea" id="RHEA-COMP:10625"/>
        <dbReference type="Rhea" id="RHEA-COMP:10670"/>
        <dbReference type="ChEBI" id="CHEBI:15378"/>
        <dbReference type="ChEBI" id="CHEBI:30616"/>
        <dbReference type="ChEBI" id="CHEBI:32551"/>
        <dbReference type="ChEBI" id="CHEBI:33019"/>
        <dbReference type="ChEBI" id="CHEBI:82748"/>
        <dbReference type="ChEBI" id="CHEBI:83665"/>
        <dbReference type="ChEBI" id="CHEBI:456215"/>
        <dbReference type="EC" id="6.3.4.19"/>
    </reaction>
</comment>
<keyword evidence="2" id="KW-0436">Ligase</keyword>
<dbReference type="GO" id="GO:0008033">
    <property type="term" value="P:tRNA processing"/>
    <property type="evidence" value="ECO:0007669"/>
    <property type="project" value="UniProtKB-KW"/>
</dbReference>
<sequence length="602" mass="64760">MRASCTSYILPNRISWKEGAIHSWKRLHKSGFAGGVLHTQLCSRIRWLSRCALNSGAIDPEAIGNVQSNDRGQTCRASVNAAVTGLWSSGNVDLPQTPRPTSNGDAVAAEDMLQPGIYNLGNIQLKTGCRAGRQDGPAARLGAGGRTWTNLHSKLQHSLASSKLLDSQSVLVAVSGGQDSVCLLQALVDLQPLWGWRLGVIHCDHGWRAESGANADFVRDLVERQLGLPCYVQAAAPGTVPNEHSAREWRYRVFAEMAITYGYDVVVTGHTATDRAETMLLNLLRGSGPDGLVALARSRPLASPSIGPLLSQQAPGGNDLSGCDGSFHGATPSSSSDDSNLSHIPPRDVRVARPLLEFSRSETHEFVELLGLPYFHDITNDCNDLRRNRLRNQVMPALRQGFNPRLDQALFRFVEVLSAEMEYLAHLTDELYGKVISHACEVTVQDTSGSHSAQHYGSDGWRTHEIGGTIGAGKVNSSIRKKSGVLKLDELRQLPLAMQRRVVRKWLEAAMSEGLQSGARKHGEGGGQVRKQEPRSGNGYSGAAPSAVRYEDVARCLALLHAPNRTNSDSLCGGMVACVRNDQLVLSVPGGGAADPGGSSEA</sequence>
<evidence type="ECO:0000313" key="9">
    <source>
        <dbReference type="EMBL" id="GIL75188.1"/>
    </source>
</evidence>
<dbReference type="AlphaFoldDB" id="A0A8J4FJX7"/>
<dbReference type="EC" id="6.3.4.19" evidence="1"/>
<dbReference type="InterPro" id="IPR012795">
    <property type="entry name" value="tRNA_Ile_lys_synt_N"/>
</dbReference>
<dbReference type="SUPFAM" id="SSF82829">
    <property type="entry name" value="MesJ substrate recognition domain-like"/>
    <property type="match status" value="1"/>
</dbReference>
<dbReference type="NCBIfam" id="TIGR02432">
    <property type="entry name" value="lysidine_TilS_N"/>
    <property type="match status" value="1"/>
</dbReference>